<dbReference type="Gene3D" id="2.102.10.10">
    <property type="entry name" value="Rieske [2Fe-2S] iron-sulphur domain"/>
    <property type="match status" value="1"/>
</dbReference>
<keyword evidence="3" id="KW-0560">Oxidoreductase</keyword>
<proteinExistence type="predicted"/>
<dbReference type="GO" id="GO:0046872">
    <property type="term" value="F:metal ion binding"/>
    <property type="evidence" value="ECO:0007669"/>
    <property type="project" value="UniProtKB-KW"/>
</dbReference>
<keyword evidence="1" id="KW-0001">2Fe-2S</keyword>
<evidence type="ECO:0000256" key="5">
    <source>
        <dbReference type="ARBA" id="ARBA00023014"/>
    </source>
</evidence>
<organism evidence="7 8">
    <name type="scientific">Altericroceibacterium endophyticum</name>
    <dbReference type="NCBI Taxonomy" id="1808508"/>
    <lineage>
        <taxon>Bacteria</taxon>
        <taxon>Pseudomonadati</taxon>
        <taxon>Pseudomonadota</taxon>
        <taxon>Alphaproteobacteria</taxon>
        <taxon>Sphingomonadales</taxon>
        <taxon>Erythrobacteraceae</taxon>
        <taxon>Altericroceibacterium</taxon>
    </lineage>
</organism>
<evidence type="ECO:0000259" key="6">
    <source>
        <dbReference type="PROSITE" id="PS51296"/>
    </source>
</evidence>
<feature type="domain" description="Rieske" evidence="6">
    <location>
        <begin position="27"/>
        <end position="135"/>
    </location>
</feature>
<dbReference type="PROSITE" id="PS51296">
    <property type="entry name" value="RIESKE"/>
    <property type="match status" value="1"/>
</dbReference>
<keyword evidence="4" id="KW-0408">Iron</keyword>
<dbReference type="InterPro" id="IPR036922">
    <property type="entry name" value="Rieske_2Fe-2S_sf"/>
</dbReference>
<dbReference type="OrthoDB" id="7418829at2"/>
<dbReference type="CDD" id="cd08878">
    <property type="entry name" value="RHO_alpha_C_DMO-like"/>
    <property type="match status" value="1"/>
</dbReference>
<name>A0A6I4T9K5_9SPHN</name>
<dbReference type="GO" id="GO:0051537">
    <property type="term" value="F:2 iron, 2 sulfur cluster binding"/>
    <property type="evidence" value="ECO:0007669"/>
    <property type="project" value="UniProtKB-KW"/>
</dbReference>
<dbReference type="SUPFAM" id="SSF55961">
    <property type="entry name" value="Bet v1-like"/>
    <property type="match status" value="1"/>
</dbReference>
<dbReference type="PANTHER" id="PTHR21266:SF59">
    <property type="entry name" value="BLR4922 PROTEIN"/>
    <property type="match status" value="1"/>
</dbReference>
<dbReference type="Proteomes" id="UP000438476">
    <property type="component" value="Unassembled WGS sequence"/>
</dbReference>
<gene>
    <name evidence="7" type="ORF">GRI91_13835</name>
</gene>
<evidence type="ECO:0000256" key="1">
    <source>
        <dbReference type="ARBA" id="ARBA00022714"/>
    </source>
</evidence>
<keyword evidence="8" id="KW-1185">Reference proteome</keyword>
<dbReference type="InterPro" id="IPR017941">
    <property type="entry name" value="Rieske_2Fe-2S"/>
</dbReference>
<dbReference type="Gene3D" id="3.90.380.10">
    <property type="entry name" value="Naphthalene 1,2-dioxygenase Alpha Subunit, Chain A, domain 1"/>
    <property type="match status" value="1"/>
</dbReference>
<keyword evidence="5" id="KW-0411">Iron-sulfur</keyword>
<dbReference type="AlphaFoldDB" id="A0A6I4T9K5"/>
<keyword evidence="2" id="KW-0479">Metal-binding</keyword>
<sequence>MLTDEQNRLLTEVGPGKPMGDLLRRYWHPIGGVSELENEPTKSVRLMGEDLVLYKDLDGNYGLMGKHCPHRQADMAMGFVEKCGLRCSYHGWLFDHKGDCLEQPYEDTANPGGRYRDKVKIKAYPVKAKAGLLWAYLGPGPAPELPDWAPFNWKNGFVQIVLSEVPCNWLQGQENSIDPVHFEWMHANWTVRLRGQEGPYGPKHLKVDFREKDFGYTYNRIREDTDETHPFWEVGRACVWPNAIFTGDHFEFRVPVDDENMLSVGWFFSRVPREQEPFKQDSIPTWYGPVKDPENGRWITSHVMNQDFVAWAGQGRISDRTQENLGLSDKGIAMLRRQFLRDLELIKNSDEDPKGIIRDPAKNHNLELPVFDREAIEKGFTKEEIKQRGLLHHTRFIFQAGQPEDVRKMQEDAMGIGIEAKGYVDG</sequence>
<evidence type="ECO:0000256" key="2">
    <source>
        <dbReference type="ARBA" id="ARBA00022723"/>
    </source>
</evidence>
<dbReference type="EMBL" id="WTYT01000006">
    <property type="protein sequence ID" value="MXO66841.1"/>
    <property type="molecule type" value="Genomic_DNA"/>
</dbReference>
<dbReference type="PANTHER" id="PTHR21266">
    <property type="entry name" value="IRON-SULFUR DOMAIN CONTAINING PROTEIN"/>
    <property type="match status" value="1"/>
</dbReference>
<dbReference type="InterPro" id="IPR050584">
    <property type="entry name" value="Cholesterol_7-desaturase"/>
</dbReference>
<dbReference type="SUPFAM" id="SSF50022">
    <property type="entry name" value="ISP domain"/>
    <property type="match status" value="1"/>
</dbReference>
<evidence type="ECO:0000313" key="8">
    <source>
        <dbReference type="Proteomes" id="UP000438476"/>
    </source>
</evidence>
<evidence type="ECO:0000256" key="3">
    <source>
        <dbReference type="ARBA" id="ARBA00023002"/>
    </source>
</evidence>
<comment type="caution">
    <text evidence="7">The sequence shown here is derived from an EMBL/GenBank/DDBJ whole genome shotgun (WGS) entry which is preliminary data.</text>
</comment>
<accession>A0A6I4T9K5</accession>
<reference evidence="7 8" key="1">
    <citation type="submission" date="2019-12" db="EMBL/GenBank/DDBJ databases">
        <title>Genomic-based taxomic classification of the family Erythrobacteraceae.</title>
        <authorList>
            <person name="Xu L."/>
        </authorList>
    </citation>
    <scope>NUCLEOTIDE SEQUENCE [LARGE SCALE GENOMIC DNA]</scope>
    <source>
        <strain evidence="7 8">LMG 29518</strain>
    </source>
</reference>
<protein>
    <submittedName>
        <fullName evidence="7">Rieske 2Fe-2S domain-containing protein</fullName>
    </submittedName>
</protein>
<evidence type="ECO:0000256" key="4">
    <source>
        <dbReference type="ARBA" id="ARBA00023004"/>
    </source>
</evidence>
<dbReference type="GO" id="GO:0016491">
    <property type="term" value="F:oxidoreductase activity"/>
    <property type="evidence" value="ECO:0007669"/>
    <property type="project" value="UniProtKB-KW"/>
</dbReference>
<evidence type="ECO:0000313" key="7">
    <source>
        <dbReference type="EMBL" id="MXO66841.1"/>
    </source>
</evidence>
<dbReference type="Pfam" id="PF00355">
    <property type="entry name" value="Rieske"/>
    <property type="match status" value="1"/>
</dbReference>